<dbReference type="PROSITE" id="PS00525">
    <property type="entry name" value="RIBOSOMAL_L6_1"/>
    <property type="match status" value="1"/>
</dbReference>
<protein>
    <submittedName>
        <fullName evidence="6">Ribosomal protein L6</fullName>
    </submittedName>
</protein>
<dbReference type="GeneID" id="67132886"/>
<dbReference type="Gene3D" id="3.90.930.12">
    <property type="entry name" value="Ribosomal protein L6, alpha-beta domain"/>
    <property type="match status" value="2"/>
</dbReference>
<dbReference type="InterPro" id="IPR020040">
    <property type="entry name" value="Ribosomal_uL6_a/b-dom"/>
</dbReference>
<evidence type="ECO:0000256" key="2">
    <source>
        <dbReference type="ARBA" id="ARBA00022980"/>
    </source>
</evidence>
<dbReference type="GO" id="GO:0002181">
    <property type="term" value="P:cytoplasmic translation"/>
    <property type="evidence" value="ECO:0007669"/>
    <property type="project" value="TreeGrafter"/>
</dbReference>
<dbReference type="AlphaFoldDB" id="A0A7T7BW96"/>
<evidence type="ECO:0000256" key="1">
    <source>
        <dbReference type="ARBA" id="ARBA00009356"/>
    </source>
</evidence>
<dbReference type="GO" id="GO:0003735">
    <property type="term" value="F:structural constituent of ribosome"/>
    <property type="evidence" value="ECO:0007669"/>
    <property type="project" value="InterPro"/>
</dbReference>
<sequence>MSKIGKKPIKIVTNTKIEVDQNCNQIKIEGKHGSLSKTFLKIVSFKIESNELIVSLNESTKFGRSYYGLVRNLIQNMVTGVSTQFSKSLIAEGVGYKFQVDNGFLILNIGFTHPIKLEIPKELAVKLVSSTKILITGISKEYVGLYASKIRAFRPPEPYKGKGIMYENEIIRRKAGKTGR</sequence>
<keyword evidence="3 4" id="KW-0687">Ribonucleoprotein</keyword>
<dbReference type="PANTHER" id="PTHR11655">
    <property type="entry name" value="60S/50S RIBOSOMAL PROTEIN L6/L9"/>
    <property type="match status" value="1"/>
</dbReference>
<dbReference type="NCBIfam" id="TIGR03654">
    <property type="entry name" value="L6_bact"/>
    <property type="match status" value="1"/>
</dbReference>
<dbReference type="PIRSF" id="PIRSF002162">
    <property type="entry name" value="Ribosomal_L6"/>
    <property type="match status" value="1"/>
</dbReference>
<dbReference type="InterPro" id="IPR019906">
    <property type="entry name" value="Ribosomal_uL6_bac-type"/>
</dbReference>
<dbReference type="GO" id="GO:0005840">
    <property type="term" value="C:ribosome"/>
    <property type="evidence" value="ECO:0007669"/>
    <property type="project" value="UniProtKB-KW"/>
</dbReference>
<dbReference type="RefSeq" id="YP_010139324.1">
    <property type="nucleotide sequence ID" value="NC_056910.1"/>
</dbReference>
<dbReference type="PRINTS" id="PR00059">
    <property type="entry name" value="RIBOSOMALL6"/>
</dbReference>
<organism evidence="6">
    <name type="scientific">Poterioochromonas malhamensis</name>
    <dbReference type="NCBI Taxonomy" id="88167"/>
    <lineage>
        <taxon>Eukaryota</taxon>
        <taxon>Sar</taxon>
        <taxon>Stramenopiles</taxon>
        <taxon>Ochrophyta</taxon>
        <taxon>Synurophyceae</taxon>
        <taxon>Ochromonadales</taxon>
        <taxon>Ochromonadaceae</taxon>
        <taxon>Poterioochromonas</taxon>
    </lineage>
</organism>
<dbReference type="SUPFAM" id="SSF56053">
    <property type="entry name" value="Ribosomal protein L6"/>
    <property type="match status" value="2"/>
</dbReference>
<evidence type="ECO:0000313" key="6">
    <source>
        <dbReference type="EMBL" id="QQK54990.1"/>
    </source>
</evidence>
<keyword evidence="6" id="KW-0934">Plastid</keyword>
<dbReference type="EMBL" id="MW175522">
    <property type="protein sequence ID" value="QQK54990.1"/>
    <property type="molecule type" value="Genomic_DNA"/>
</dbReference>
<dbReference type="InterPro" id="IPR036789">
    <property type="entry name" value="Ribosomal_uL6-like_a/b-dom_sf"/>
</dbReference>
<proteinExistence type="inferred from homology"/>
<dbReference type="InterPro" id="IPR002358">
    <property type="entry name" value="Ribosomal_uL6_CS"/>
</dbReference>
<accession>A0A7T7BW96</accession>
<evidence type="ECO:0000256" key="3">
    <source>
        <dbReference type="ARBA" id="ARBA00023274"/>
    </source>
</evidence>
<gene>
    <name evidence="6" type="primary">rpl6</name>
</gene>
<comment type="similarity">
    <text evidence="1 4">Belongs to the universal ribosomal protein uL6 family.</text>
</comment>
<reference evidence="6" key="1">
    <citation type="submission" date="2020-10" db="EMBL/GenBank/DDBJ databases">
        <title>Complete chloroplast genome of the Synurophyceae Poterioochromonas malhamensis (Pringsheim) R.A.Andersen 2017 from Van Lake in Eastern Anatolia.</title>
        <authorList>
            <person name="Gastineau R."/>
            <person name="Yilmaz E."/>
            <person name="Solak C.N."/>
            <person name="Lemieux C."/>
            <person name="Turmel M."/>
            <person name="Witkowski A."/>
        </authorList>
    </citation>
    <scope>NUCLEOTIDE SEQUENCE</scope>
    <source>
        <strain evidence="6">SZCZR2049</strain>
    </source>
</reference>
<feature type="domain" description="Large ribosomal subunit protein uL6 alpha-beta" evidence="5">
    <location>
        <begin position="17"/>
        <end position="83"/>
    </location>
</feature>
<name>A0A7T7BW96_9STRA</name>
<evidence type="ECO:0000259" key="5">
    <source>
        <dbReference type="Pfam" id="PF00347"/>
    </source>
</evidence>
<dbReference type="PANTHER" id="PTHR11655:SF14">
    <property type="entry name" value="LARGE RIBOSOMAL SUBUNIT PROTEIN UL6M"/>
    <property type="match status" value="1"/>
</dbReference>
<dbReference type="InterPro" id="IPR000702">
    <property type="entry name" value="Ribosomal_uL6-like"/>
</dbReference>
<dbReference type="Pfam" id="PF00347">
    <property type="entry name" value="Ribosomal_L6"/>
    <property type="match status" value="2"/>
</dbReference>
<geneLocation type="plastid" evidence="6"/>
<dbReference type="GO" id="GO:1990904">
    <property type="term" value="C:ribonucleoprotein complex"/>
    <property type="evidence" value="ECO:0007669"/>
    <property type="project" value="UniProtKB-KW"/>
</dbReference>
<feature type="domain" description="Large ribosomal subunit protein uL6 alpha-beta" evidence="5">
    <location>
        <begin position="93"/>
        <end position="166"/>
    </location>
</feature>
<evidence type="ECO:0000256" key="4">
    <source>
        <dbReference type="RuleBase" id="RU003869"/>
    </source>
</evidence>
<dbReference type="GO" id="GO:0019843">
    <property type="term" value="F:rRNA binding"/>
    <property type="evidence" value="ECO:0007669"/>
    <property type="project" value="InterPro"/>
</dbReference>
<keyword evidence="2 4" id="KW-0689">Ribosomal protein</keyword>